<comment type="similarity">
    <text evidence="2">Belongs to the glutamate--cysteine ligase type 3 family.</text>
</comment>
<dbReference type="InterPro" id="IPR014746">
    <property type="entry name" value="Gln_synth/guanido_kin_cat_dom"/>
</dbReference>
<dbReference type="FunCoup" id="A0A6P8IS35">
    <property type="interactions" value="793"/>
</dbReference>
<sequence>MGLLSLGSPLSWEETKKYADHVRKHGIEQFLHIYNRLKTRQNDMLKWGDEVEYTLIKFDHENKKAYLNLKAEEFLEILQVEENTNPGNNPTSWKPEYAGYMLEGTPGKPLGGCMRHFNTIEANMKLRREEVNSLLEPDEAVLSIVSFPRLGSPKFTFPEHPVTPGEGVTSSLFYPDQAIFQGHPRFATLSRNIRERRGSKVAINVPIFKDVNTPSPFIEESPEVKGEGASASKPDHIYLDAMGFGMGCSCLQMTFQACSIDEGRHLYDQLAVVTPIVMALSAATPIFRGYLGDIDCRWSVIAGSVDDRRPEELGLEPLKESRFVIPKSRYDSISCYLSPEGAKYNDIELVMDEDIYDQLTKNGIDELLARHYAHLFIRDPMTLFKEHIDEDDTQSSNHFENIQSTNWQTMRFKPPPPNSPIGWRVEFRPTEVQLTDFENAAFVAFVVLLSRVILSFDLNLLIPISKVDENMQTAQKRDAVRQGKFYFRKTLKNCKPQCAGSACCEQPSNTCDDITLMSVDTIINGKEGEFPGLIPLMNSYLSNVDVDIDTRCTISQYLKLIQKRASASHSDWPEGYYGLPMANTGCPSGASFDWKSGWIYQDTEDNNPRNDKSVSFHIEGQVQPSSINRSFCIKTQITNDQRRPVWPAGTYCIYQRTNYCPLGFNSGFIKWDDENSSNGNKAKGTLPKVDSRNSDTKIYFCCRNDGYKSNPIDLPTNSPFYLFAHQQMSCQQVRWAVATSEWIDYNTEDDSNRDHVKNPAPYVQTTRGQKIYYCYYTSCQYTLNASNGMINFPRHPGNYANGQLCSWRITVKAFQTIEVHFAHFRLSDVNDQLIFYDGKEESDPLLATLHGKNTESEITSQVWRSKTADLFVVFRSNRVNTASGFQASYNAIGTPAATTAEVTTAEVTTAEVTTAEVTTAEVTTAEATTAETTTTARITTTRTKAKTTTARIATRKTTEAQVVTEKTKPTELASSPSHPTSKLSSEPSSLPKFNSSKNHEAFKKTCIQQSQSTLTAVAIVLPLICLIAVIAMAVYLFLRLR</sequence>
<evidence type="ECO:0000256" key="6">
    <source>
        <dbReference type="ARBA" id="ARBA00022741"/>
    </source>
</evidence>
<feature type="compositionally biased region" description="Low complexity" evidence="12">
    <location>
        <begin position="974"/>
        <end position="992"/>
    </location>
</feature>
<organism evidence="15 16">
    <name type="scientific">Actinia tenebrosa</name>
    <name type="common">Australian red waratah sea anemone</name>
    <dbReference type="NCBI Taxonomy" id="6105"/>
    <lineage>
        <taxon>Eukaryota</taxon>
        <taxon>Metazoa</taxon>
        <taxon>Cnidaria</taxon>
        <taxon>Anthozoa</taxon>
        <taxon>Hexacorallia</taxon>
        <taxon>Actiniaria</taxon>
        <taxon>Actiniidae</taxon>
        <taxon>Actinia</taxon>
    </lineage>
</organism>
<evidence type="ECO:0000256" key="13">
    <source>
        <dbReference type="SAM" id="Phobius"/>
    </source>
</evidence>
<dbReference type="PANTHER" id="PTHR11164:SF0">
    <property type="entry name" value="GLUTAMATE--CYSTEINE LIGASE CATALYTIC SUBUNIT"/>
    <property type="match status" value="1"/>
</dbReference>
<keyword evidence="7" id="KW-0067">ATP-binding</keyword>
<dbReference type="OrthoDB" id="7939818at2759"/>
<keyword evidence="4" id="KW-0436">Ligase</keyword>
<dbReference type="EC" id="6.3.2.2" evidence="3"/>
<dbReference type="SMART" id="SM00042">
    <property type="entry name" value="CUB"/>
    <property type="match status" value="1"/>
</dbReference>
<dbReference type="FunFam" id="3.30.590.50:FF:000002">
    <property type="entry name" value="Glutamate--cysteine ligase catalytic subunit"/>
    <property type="match status" value="1"/>
</dbReference>
<dbReference type="PROSITE" id="PS01180">
    <property type="entry name" value="CUB"/>
    <property type="match status" value="1"/>
</dbReference>
<evidence type="ECO:0000256" key="8">
    <source>
        <dbReference type="ARBA" id="ARBA00023157"/>
    </source>
</evidence>
<keyword evidence="13" id="KW-1133">Transmembrane helix</keyword>
<keyword evidence="13" id="KW-0812">Transmembrane</keyword>
<evidence type="ECO:0000256" key="2">
    <source>
        <dbReference type="ARBA" id="ARBA00008100"/>
    </source>
</evidence>
<dbReference type="GO" id="GO:0017109">
    <property type="term" value="C:glutamate-cysteine ligase complex"/>
    <property type="evidence" value="ECO:0007669"/>
    <property type="project" value="TreeGrafter"/>
</dbReference>
<dbReference type="Proteomes" id="UP000515163">
    <property type="component" value="Unplaced"/>
</dbReference>
<evidence type="ECO:0000259" key="14">
    <source>
        <dbReference type="PROSITE" id="PS01180"/>
    </source>
</evidence>
<dbReference type="Pfam" id="PF16977">
    <property type="entry name" value="ApeC"/>
    <property type="match status" value="1"/>
</dbReference>
<keyword evidence="13" id="KW-0472">Membrane</keyword>
<evidence type="ECO:0000256" key="11">
    <source>
        <dbReference type="PROSITE-ProRule" id="PRU00059"/>
    </source>
</evidence>
<comment type="pathway">
    <text evidence="1">Sulfur metabolism; glutathione biosynthesis; glutathione from L-cysteine and L-glutamate: step 1/2.</text>
</comment>
<reference evidence="16" key="1">
    <citation type="submission" date="2025-08" db="UniProtKB">
        <authorList>
            <consortium name="RefSeq"/>
        </authorList>
    </citation>
    <scope>IDENTIFICATION</scope>
    <source>
        <tissue evidence="16">Tentacle</tissue>
    </source>
</reference>
<dbReference type="InParanoid" id="A0A6P8IS35"/>
<comment type="caution">
    <text evidence="11">Lacks conserved residue(s) required for the propagation of feature annotation.</text>
</comment>
<evidence type="ECO:0000256" key="12">
    <source>
        <dbReference type="SAM" id="MobiDB-lite"/>
    </source>
</evidence>
<evidence type="ECO:0000313" key="16">
    <source>
        <dbReference type="RefSeq" id="XP_031569976.1"/>
    </source>
</evidence>
<dbReference type="Gene3D" id="2.60.120.290">
    <property type="entry name" value="Spermadhesin, CUB domain"/>
    <property type="match status" value="1"/>
</dbReference>
<keyword evidence="6" id="KW-0547">Nucleotide-binding</keyword>
<dbReference type="SUPFAM" id="SSF55931">
    <property type="entry name" value="Glutamine synthetase/guanido kinase"/>
    <property type="match status" value="1"/>
</dbReference>
<accession>A0A6P8IS35</accession>
<gene>
    <name evidence="16" type="primary">LOC116304386</name>
</gene>
<dbReference type="GeneID" id="116304386"/>
<evidence type="ECO:0000256" key="3">
    <source>
        <dbReference type="ARBA" id="ARBA00012220"/>
    </source>
</evidence>
<dbReference type="Pfam" id="PF03074">
    <property type="entry name" value="GCS"/>
    <property type="match status" value="1"/>
</dbReference>
<dbReference type="SUPFAM" id="SSF49854">
    <property type="entry name" value="Spermadhesin, CUB domain"/>
    <property type="match status" value="1"/>
</dbReference>
<dbReference type="InterPro" id="IPR035914">
    <property type="entry name" value="Sperma_CUB_dom_sf"/>
</dbReference>
<evidence type="ECO:0000256" key="7">
    <source>
        <dbReference type="ARBA" id="ARBA00022840"/>
    </source>
</evidence>
<keyword evidence="15" id="KW-1185">Reference proteome</keyword>
<dbReference type="UniPathway" id="UPA00142">
    <property type="reaction ID" value="UER00209"/>
</dbReference>
<dbReference type="GO" id="GO:0005524">
    <property type="term" value="F:ATP binding"/>
    <property type="evidence" value="ECO:0007669"/>
    <property type="project" value="UniProtKB-KW"/>
</dbReference>
<dbReference type="InterPro" id="IPR004308">
    <property type="entry name" value="GCS"/>
</dbReference>
<dbReference type="PANTHER" id="PTHR11164">
    <property type="entry name" value="GLUTAMATE CYSTEINE LIGASE"/>
    <property type="match status" value="1"/>
</dbReference>
<dbReference type="CDD" id="cd00041">
    <property type="entry name" value="CUB"/>
    <property type="match status" value="1"/>
</dbReference>
<keyword evidence="5" id="KW-0317">Glutathione biosynthesis</keyword>
<feature type="transmembrane region" description="Helical" evidence="13">
    <location>
        <begin position="1014"/>
        <end position="1038"/>
    </location>
</feature>
<protein>
    <recommendedName>
        <fullName evidence="3">glutamate--cysteine ligase</fullName>
        <ecNumber evidence="3">6.3.2.2</ecNumber>
    </recommendedName>
    <alternativeName>
        <fullName evidence="10">Gamma-ECS</fullName>
    </alternativeName>
    <alternativeName>
        <fullName evidence="9">Gamma-glutamylcysteine synthetase</fullName>
    </alternativeName>
</protein>
<dbReference type="KEGG" id="aten:116304386"/>
<proteinExistence type="inferred from homology"/>
<feature type="region of interest" description="Disordered" evidence="12">
    <location>
        <begin position="956"/>
        <end position="995"/>
    </location>
</feature>
<dbReference type="GO" id="GO:0006750">
    <property type="term" value="P:glutathione biosynthetic process"/>
    <property type="evidence" value="ECO:0007669"/>
    <property type="project" value="UniProtKB-UniPathway"/>
</dbReference>
<keyword evidence="8" id="KW-1015">Disulfide bond</keyword>
<evidence type="ECO:0000256" key="5">
    <source>
        <dbReference type="ARBA" id="ARBA00022684"/>
    </source>
</evidence>
<evidence type="ECO:0000256" key="4">
    <source>
        <dbReference type="ARBA" id="ARBA00022598"/>
    </source>
</evidence>
<dbReference type="AlphaFoldDB" id="A0A6P8IS35"/>
<name>A0A6P8IS35_ACTTE</name>
<dbReference type="InterPro" id="IPR031569">
    <property type="entry name" value="ApeC"/>
</dbReference>
<dbReference type="Pfam" id="PF00431">
    <property type="entry name" value="CUB"/>
    <property type="match status" value="1"/>
</dbReference>
<dbReference type="GO" id="GO:0004357">
    <property type="term" value="F:glutamate-cysteine ligase activity"/>
    <property type="evidence" value="ECO:0007669"/>
    <property type="project" value="UniProtKB-EC"/>
</dbReference>
<evidence type="ECO:0000256" key="1">
    <source>
        <dbReference type="ARBA" id="ARBA00005006"/>
    </source>
</evidence>
<dbReference type="RefSeq" id="XP_031569976.1">
    <property type="nucleotide sequence ID" value="XM_031714116.1"/>
</dbReference>
<feature type="domain" description="CUB" evidence="14">
    <location>
        <begin position="779"/>
        <end position="892"/>
    </location>
</feature>
<evidence type="ECO:0000256" key="10">
    <source>
        <dbReference type="ARBA" id="ARBA00032122"/>
    </source>
</evidence>
<dbReference type="InterPro" id="IPR000859">
    <property type="entry name" value="CUB_dom"/>
</dbReference>
<evidence type="ECO:0000313" key="15">
    <source>
        <dbReference type="Proteomes" id="UP000515163"/>
    </source>
</evidence>
<dbReference type="Gene3D" id="3.30.590.50">
    <property type="match status" value="2"/>
</dbReference>
<evidence type="ECO:0000256" key="9">
    <source>
        <dbReference type="ARBA" id="ARBA00030585"/>
    </source>
</evidence>